<dbReference type="InterPro" id="IPR050068">
    <property type="entry name" value="MurA_subfamily"/>
</dbReference>
<dbReference type="InterPro" id="IPR013792">
    <property type="entry name" value="RNA3'P_cycl/enolpyr_Trfase_a/b"/>
</dbReference>
<dbReference type="AlphaFoldDB" id="A0A0G0JTI8"/>
<accession>A0A0G0JTI8</accession>
<dbReference type="STRING" id="1619036.US58_C0022G0003"/>
<comment type="similarity">
    <text evidence="10">Belongs to the EPSP synthase family. MurA subfamily.</text>
</comment>
<dbReference type="EMBL" id="LBTN01000022">
    <property type="protein sequence ID" value="KKQ40254.1"/>
    <property type="molecule type" value="Genomic_DNA"/>
</dbReference>
<dbReference type="Proteomes" id="UP000034333">
    <property type="component" value="Unassembled WGS sequence"/>
</dbReference>
<dbReference type="PANTHER" id="PTHR43783">
    <property type="entry name" value="UDP-N-ACETYLGLUCOSAMINE 1-CARBOXYVINYLTRANSFERASE"/>
    <property type="match status" value="1"/>
</dbReference>
<evidence type="ECO:0000256" key="13">
    <source>
        <dbReference type="ARBA" id="ARBA00042443"/>
    </source>
</evidence>
<evidence type="ECO:0000256" key="12">
    <source>
        <dbReference type="ARBA" id="ARBA00039754"/>
    </source>
</evidence>
<evidence type="ECO:0000256" key="5">
    <source>
        <dbReference type="ARBA" id="ARBA00022679"/>
    </source>
</evidence>
<dbReference type="GO" id="GO:0005737">
    <property type="term" value="C:cytoplasm"/>
    <property type="evidence" value="ECO:0007669"/>
    <property type="project" value="UniProtKB-SubCell"/>
</dbReference>
<protein>
    <recommendedName>
        <fullName evidence="12">UDP-N-acetylglucosamine 1-carboxyvinyltransferase</fullName>
        <ecNumber evidence="11">2.5.1.7</ecNumber>
    </recommendedName>
    <alternativeName>
        <fullName evidence="13">Enoylpyruvate transferase</fullName>
    </alternativeName>
    <alternativeName>
        <fullName evidence="14">UDP-N-acetylglucosamine enolpyruvyl transferase</fullName>
    </alternativeName>
</protein>
<evidence type="ECO:0000259" key="16">
    <source>
        <dbReference type="Pfam" id="PF00275"/>
    </source>
</evidence>
<keyword evidence="3" id="KW-0963">Cytoplasm</keyword>
<dbReference type="GO" id="GO:0051301">
    <property type="term" value="P:cell division"/>
    <property type="evidence" value="ECO:0007669"/>
    <property type="project" value="UniProtKB-KW"/>
</dbReference>
<evidence type="ECO:0000256" key="14">
    <source>
        <dbReference type="ARBA" id="ARBA00042842"/>
    </source>
</evidence>
<dbReference type="Pfam" id="PF00275">
    <property type="entry name" value="EPSP_synthase"/>
    <property type="match status" value="1"/>
</dbReference>
<dbReference type="GO" id="GO:0009252">
    <property type="term" value="P:peptidoglycan biosynthetic process"/>
    <property type="evidence" value="ECO:0007669"/>
    <property type="project" value="UniProtKB-KW"/>
</dbReference>
<dbReference type="InterPro" id="IPR001986">
    <property type="entry name" value="Enolpyruvate_Tfrase_dom"/>
</dbReference>
<dbReference type="GO" id="GO:0008360">
    <property type="term" value="P:regulation of cell shape"/>
    <property type="evidence" value="ECO:0007669"/>
    <property type="project" value="UniProtKB-KW"/>
</dbReference>
<evidence type="ECO:0000256" key="3">
    <source>
        <dbReference type="ARBA" id="ARBA00022490"/>
    </source>
</evidence>
<evidence type="ECO:0000313" key="17">
    <source>
        <dbReference type="EMBL" id="KKQ40254.1"/>
    </source>
</evidence>
<comment type="caution">
    <text evidence="17">The sequence shown here is derived from an EMBL/GenBank/DDBJ whole genome shotgun (WGS) entry which is preliminary data.</text>
</comment>
<dbReference type="NCBIfam" id="NF006873">
    <property type="entry name" value="PRK09369.1"/>
    <property type="match status" value="1"/>
</dbReference>
<dbReference type="PATRIC" id="fig|1619036.3.peg.586"/>
<comment type="pathway">
    <text evidence="2">Cell wall biogenesis; peptidoglycan biosynthesis.</text>
</comment>
<dbReference type="SUPFAM" id="SSF55205">
    <property type="entry name" value="EPT/RTPC-like"/>
    <property type="match status" value="1"/>
</dbReference>
<keyword evidence="6" id="KW-0133">Cell shape</keyword>
<evidence type="ECO:0000256" key="4">
    <source>
        <dbReference type="ARBA" id="ARBA00022618"/>
    </source>
</evidence>
<evidence type="ECO:0000313" key="18">
    <source>
        <dbReference type="Proteomes" id="UP000034333"/>
    </source>
</evidence>
<evidence type="ECO:0000256" key="11">
    <source>
        <dbReference type="ARBA" id="ARBA00039108"/>
    </source>
</evidence>
<comment type="subcellular location">
    <subcellularLocation>
        <location evidence="1">Cytoplasm</location>
    </subcellularLocation>
</comment>
<dbReference type="InterPro" id="IPR036968">
    <property type="entry name" value="Enolpyruvate_Tfrase_sf"/>
</dbReference>
<reference evidence="17 18" key="1">
    <citation type="journal article" date="2015" name="Nature">
        <title>rRNA introns, odd ribosomes, and small enigmatic genomes across a large radiation of phyla.</title>
        <authorList>
            <person name="Brown C.T."/>
            <person name="Hug L.A."/>
            <person name="Thomas B.C."/>
            <person name="Sharon I."/>
            <person name="Castelle C.J."/>
            <person name="Singh A."/>
            <person name="Wilkins M.J."/>
            <person name="Williams K.H."/>
            <person name="Banfield J.F."/>
        </authorList>
    </citation>
    <scope>NUCLEOTIDE SEQUENCE [LARGE SCALE GENOMIC DNA]</scope>
</reference>
<gene>
    <name evidence="17" type="ORF">US58_C0022G0003</name>
</gene>
<evidence type="ECO:0000256" key="7">
    <source>
        <dbReference type="ARBA" id="ARBA00022984"/>
    </source>
</evidence>
<evidence type="ECO:0000256" key="15">
    <source>
        <dbReference type="ARBA" id="ARBA00047527"/>
    </source>
</evidence>
<dbReference type="EC" id="2.5.1.7" evidence="11"/>
<dbReference type="GO" id="GO:0071555">
    <property type="term" value="P:cell wall organization"/>
    <property type="evidence" value="ECO:0007669"/>
    <property type="project" value="UniProtKB-KW"/>
</dbReference>
<dbReference type="PANTHER" id="PTHR43783:SF1">
    <property type="entry name" value="UDP-N-ACETYLGLUCOSAMINE 1-CARBOXYVINYLTRANSFERASE"/>
    <property type="match status" value="1"/>
</dbReference>
<evidence type="ECO:0000256" key="8">
    <source>
        <dbReference type="ARBA" id="ARBA00023306"/>
    </source>
</evidence>
<evidence type="ECO:0000256" key="9">
    <source>
        <dbReference type="ARBA" id="ARBA00023316"/>
    </source>
</evidence>
<feature type="domain" description="Enolpyruvate transferase" evidence="16">
    <location>
        <begin position="7"/>
        <end position="419"/>
    </location>
</feature>
<evidence type="ECO:0000256" key="10">
    <source>
        <dbReference type="ARBA" id="ARBA00038367"/>
    </source>
</evidence>
<organism evidence="17 18">
    <name type="scientific">Candidatus Magasanikbacteria bacterium GW2011_GWA2_37_8</name>
    <dbReference type="NCBI Taxonomy" id="1619036"/>
    <lineage>
        <taxon>Bacteria</taxon>
        <taxon>Candidatus Magasanikiibacteriota</taxon>
    </lineage>
</organism>
<dbReference type="Gene3D" id="3.65.10.10">
    <property type="entry name" value="Enolpyruvate transferase domain"/>
    <property type="match status" value="2"/>
</dbReference>
<keyword evidence="8" id="KW-0131">Cell cycle</keyword>
<dbReference type="GO" id="GO:0008760">
    <property type="term" value="F:UDP-N-acetylglucosamine 1-carboxyvinyltransferase activity"/>
    <property type="evidence" value="ECO:0007669"/>
    <property type="project" value="UniProtKB-EC"/>
</dbReference>
<comment type="catalytic activity">
    <reaction evidence="15">
        <text>phosphoenolpyruvate + UDP-N-acetyl-alpha-D-glucosamine = UDP-N-acetyl-3-O-(1-carboxyvinyl)-alpha-D-glucosamine + phosphate</text>
        <dbReference type="Rhea" id="RHEA:18681"/>
        <dbReference type="ChEBI" id="CHEBI:43474"/>
        <dbReference type="ChEBI" id="CHEBI:57705"/>
        <dbReference type="ChEBI" id="CHEBI:58702"/>
        <dbReference type="ChEBI" id="CHEBI:68483"/>
        <dbReference type="EC" id="2.5.1.7"/>
    </reaction>
</comment>
<evidence type="ECO:0000256" key="2">
    <source>
        <dbReference type="ARBA" id="ARBA00004752"/>
    </source>
</evidence>
<keyword evidence="7" id="KW-0573">Peptidoglycan synthesis</keyword>
<keyword evidence="9" id="KW-0961">Cell wall biogenesis/degradation</keyword>
<name>A0A0G0JTI8_9BACT</name>
<evidence type="ECO:0000256" key="6">
    <source>
        <dbReference type="ARBA" id="ARBA00022960"/>
    </source>
</evidence>
<keyword evidence="4" id="KW-0132">Cell division</keyword>
<keyword evidence="5 17" id="KW-0808">Transferase</keyword>
<evidence type="ECO:0000256" key="1">
    <source>
        <dbReference type="ARBA" id="ARBA00004496"/>
    </source>
</evidence>
<proteinExistence type="inferred from homology"/>
<sequence>MSYLVINGGKKLHGCIPNQTAKNSAVALLCACAMIKKPVTLVDVPEIEEVKRIIELLKSIGIKIEWQAKGKLLVDSSAPLKLANIDKIASEKTRSSLLLLGALASRVPKYKLYKSGGCKLGERTVKPHLFALEKFGVSVESTECFYEITNKPLRPAYVVMYESGDTPTENAIMAAVQAPGVSVIKMASSNYMVQDLCYFLIKAGAKIKGVGTTTLTITGVKNLKSVKNYPIIPDPIVAMTFLAAGIVTKSKVVIANCPLEFLELELCKLEKMNQQFVIKNKRLSKNHKFTIVDIEILPSKLVALPDKIYGRPFPGLNIDNLPLFVPILTQAVGRTLVHDWAYENRSVYLLDLLKLGAKITLLDPHRVWVEGPTKFTPNEIIAPPALRPAVNILVAMLAAPGRSILRNPYEIDRGYEDLYMVLNKAGSDIKIIKE</sequence>